<feature type="compositionally biased region" description="Low complexity" evidence="1">
    <location>
        <begin position="674"/>
        <end position="684"/>
    </location>
</feature>
<dbReference type="AlphaFoldDB" id="Q4Q5Z4"/>
<protein>
    <submittedName>
        <fullName evidence="3">Uncharacterized protein</fullName>
    </submittedName>
</protein>
<dbReference type="EMBL" id="FR796427">
    <property type="protein sequence ID" value="CAJ08484.1"/>
    <property type="molecule type" value="Genomic_DNA"/>
</dbReference>
<dbReference type="VEuPathDB" id="TriTrypDB:LMJLV39_310036500"/>
<evidence type="ECO:0000256" key="1">
    <source>
        <dbReference type="SAM" id="MobiDB-lite"/>
    </source>
</evidence>
<feature type="transmembrane region" description="Helical" evidence="2">
    <location>
        <begin position="389"/>
        <end position="416"/>
    </location>
</feature>
<dbReference type="InParanoid" id="Q4Q5Z4"/>
<accession>Q4Q5Z4</accession>
<dbReference type="VEuPathDB" id="TriTrypDB:LMJSD75_310036500"/>
<dbReference type="KEGG" id="lma:LMJF_31_2670"/>
<keyword evidence="4" id="KW-1185">Reference proteome</keyword>
<sequence length="841" mass="88364">MWGAAGECVMRVSVHGSRLTPELRHLSRVLLHPFLFLHSRLVHLPLCGFLTLSQRHRHPLPAPQMCLRLGLCSSLSLSLSVLRVSVTVTHAHRLASPSLAQPRVRLRCLCVHPRPPRPSLPPASPKKEEVCALRPEEKEPRDSSELYAIGPLTDLRTSTGFTRAPMPLIRCASLTAVLLLLLLCSADGQARVVAVVLAPSVEHGTATLSGQSRLRWKHAIGKGSMFGLPSVRMQVAGEVFGDAAPSSRSESASPSTSSTTSTTTTTTTTTTTEAPQATTTTTEAPTTTGTTTEAPTTTTTTTEAPTTTTTTTEAPTTTTTTTEAPTTTTTTTEAPTTTTTTTEAPTTTTTTTEAPTTTTTTTEPPTATTSTTTTTTAVPSRSPSTTFSAVALAGVIIGSIAFGILLGASAVFLVFVRTCSLPCCRQSPQADQEEDDNLAETREMKSESYGSSQWSSEYGNPERQVKSFANQLHKDGLLSVHDHRNANPLALPSAHSPKRAPPPVAGDPAHVNNFNNRPYVQNGIVPWTGRPPVLRGPQPACMIPTITKEGKVIPRAQRVLPGLGLFETPIIPITLPAPPSLPPKTGTAAAFTRAKEFVQSKVLRRLRGAKSAEEEQAAAEAAMKNQPVVQWFHHLVYFTALSRSPEISSLDESEAEEGGQHDDRGTRAADVTVPAAAAASAASGGTAGKLPLPETTGTPMLAPCAAPATPGVAPTPTQRANTEHPAPQGVYDAQYYPSAHSQITGSSSAMMMCPPLYIVDHPVQPAYGMGGGGGGGAMLRSPAPGGQVVSCATAGGGSSTSFPCPSQQAPSLQMQPYQQQLSLLPKQAILSQASRCFNPYA</sequence>
<gene>
    <name evidence="3" type="ORF">LMJF_31_2670</name>
</gene>
<feature type="compositionally biased region" description="Low complexity" evidence="1">
    <location>
        <begin position="702"/>
        <end position="717"/>
    </location>
</feature>
<organism evidence="3 4">
    <name type="scientific">Leishmania major</name>
    <dbReference type="NCBI Taxonomy" id="5664"/>
    <lineage>
        <taxon>Eukaryota</taxon>
        <taxon>Discoba</taxon>
        <taxon>Euglenozoa</taxon>
        <taxon>Kinetoplastea</taxon>
        <taxon>Metakinetoplastina</taxon>
        <taxon>Trypanosomatida</taxon>
        <taxon>Trypanosomatidae</taxon>
        <taxon>Leishmaniinae</taxon>
        <taxon>Leishmania</taxon>
    </lineage>
</organism>
<dbReference type="VEuPathDB" id="TriTrypDB:LMJFC_310042300"/>
<reference evidence="3 4" key="1">
    <citation type="journal article" date="2005" name="Science">
        <title>The genome of the kinetoplastid parasite, Leishmania major.</title>
        <authorList>
            <person name="Ivens A.C."/>
            <person name="Peacock C.S."/>
            <person name="Worthey E.A."/>
            <person name="Murphy L."/>
            <person name="Aggarwal G."/>
            <person name="Berriman M."/>
            <person name="Sisk E."/>
            <person name="Rajandream M.A."/>
            <person name="Adlem E."/>
            <person name="Aert R."/>
            <person name="Anupama A."/>
            <person name="Apostolou Z."/>
            <person name="Attipoe P."/>
            <person name="Bason N."/>
            <person name="Bauser C."/>
            <person name="Beck A."/>
            <person name="Beverley S.M."/>
            <person name="Bianchettin G."/>
            <person name="Borzym K."/>
            <person name="Bothe G."/>
            <person name="Bruschi C.V."/>
            <person name="Collins M."/>
            <person name="Cadag E."/>
            <person name="Ciarloni L."/>
            <person name="Clayton C."/>
            <person name="Coulson R.M."/>
            <person name="Cronin A."/>
            <person name="Cruz A.K."/>
            <person name="Davies R.M."/>
            <person name="De Gaudenzi J."/>
            <person name="Dobson D.E."/>
            <person name="Duesterhoeft A."/>
            <person name="Fazelina G."/>
            <person name="Fosker N."/>
            <person name="Frasch A.C."/>
            <person name="Fraser A."/>
            <person name="Fuchs M."/>
            <person name="Gabel C."/>
            <person name="Goble A."/>
            <person name="Goffeau A."/>
            <person name="Harris D."/>
            <person name="Hertz-Fowler C."/>
            <person name="Hilbert H."/>
            <person name="Horn D."/>
            <person name="Huang Y."/>
            <person name="Klages S."/>
            <person name="Knights A."/>
            <person name="Kube M."/>
            <person name="Larke N."/>
            <person name="Litvin L."/>
            <person name="Lord A."/>
            <person name="Louie T."/>
            <person name="Marra M."/>
            <person name="Masuy D."/>
            <person name="Matthews K."/>
            <person name="Michaeli S."/>
            <person name="Mottram J.C."/>
            <person name="Muller-Auer S."/>
            <person name="Munden H."/>
            <person name="Nelson S."/>
            <person name="Norbertczak H."/>
            <person name="Oliver K."/>
            <person name="O'neil S."/>
            <person name="Pentony M."/>
            <person name="Pohl T.M."/>
            <person name="Price C."/>
            <person name="Purnelle B."/>
            <person name="Quail M.A."/>
            <person name="Rabbinowitsch E."/>
            <person name="Reinhardt R."/>
            <person name="Rieger M."/>
            <person name="Rinta J."/>
            <person name="Robben J."/>
            <person name="Robertson L."/>
            <person name="Ruiz J.C."/>
            <person name="Rutter S."/>
            <person name="Saunders D."/>
            <person name="Schafer M."/>
            <person name="Schein J."/>
            <person name="Schwartz D.C."/>
            <person name="Seeger K."/>
            <person name="Seyler A."/>
            <person name="Sharp S."/>
            <person name="Shin H."/>
            <person name="Sivam D."/>
            <person name="Squares R."/>
            <person name="Squares S."/>
            <person name="Tosato V."/>
            <person name="Vogt C."/>
            <person name="Volckaert G."/>
            <person name="Wambutt R."/>
            <person name="Warren T."/>
            <person name="Wedler H."/>
            <person name="Woodward J."/>
            <person name="Zhou S."/>
            <person name="Zimmermann W."/>
            <person name="Smith D.F."/>
            <person name="Blackwell J.M."/>
            <person name="Stuart K.D."/>
            <person name="Barrell B."/>
            <person name="Myler P.J."/>
        </authorList>
    </citation>
    <scope>NUCLEOTIDE SEQUENCE [LARGE SCALE GENOMIC DNA]</scope>
    <source>
        <strain evidence="4">MHOM/IL/81/Friedlin</strain>
    </source>
</reference>
<name>Q4Q5Z4_LEIMA</name>
<reference evidence="3 4" key="2">
    <citation type="journal article" date="2011" name="Genome Res.">
        <title>Chromosome and gene copy number variation allow major structural change between species and strains of Leishmania.</title>
        <authorList>
            <person name="Rogers M.B."/>
            <person name="Hilley J.D."/>
            <person name="Dickens N.J."/>
            <person name="Wilkes J."/>
            <person name="Bates P.A."/>
            <person name="Depledge D.P."/>
            <person name="Harris D."/>
            <person name="Her Y."/>
            <person name="Herzyk P."/>
            <person name="Imamura H."/>
            <person name="Otto T.D."/>
            <person name="Sanders M."/>
            <person name="Seeger K."/>
            <person name="Dujardin J.C."/>
            <person name="Berriman M."/>
            <person name="Smith D.F."/>
            <person name="Hertz-Fowler C."/>
            <person name="Mottram J.C."/>
        </authorList>
    </citation>
    <scope>NUCLEOTIDE SEQUENCE [LARGE SCALE GENOMIC DNA]</scope>
    <source>
        <strain evidence="4">MHOM/IL/81/Friedlin</strain>
    </source>
</reference>
<dbReference type="STRING" id="5664.Q4Q5Z4"/>
<dbReference type="GeneID" id="5654200"/>
<dbReference type="PANTHER" id="PTHR12766:SF7">
    <property type="entry name" value="DEATH DOMAIN-ASSOCIATED PROTEIN 6"/>
    <property type="match status" value="1"/>
</dbReference>
<feature type="region of interest" description="Disordered" evidence="1">
    <location>
        <begin position="242"/>
        <end position="383"/>
    </location>
</feature>
<dbReference type="RefSeq" id="XP_001685254.1">
    <property type="nucleotide sequence ID" value="XM_001685202.1"/>
</dbReference>
<dbReference type="HOGENOM" id="CLU_338454_0_0_1"/>
<feature type="region of interest" description="Disordered" evidence="1">
    <location>
        <begin position="674"/>
        <end position="723"/>
    </location>
</feature>
<dbReference type="OMA" id="IVPWTGR"/>
<proteinExistence type="predicted"/>
<keyword evidence="2" id="KW-1133">Transmembrane helix</keyword>
<feature type="compositionally biased region" description="Low complexity" evidence="1">
    <location>
        <begin position="243"/>
        <end position="383"/>
    </location>
</feature>
<evidence type="ECO:0000313" key="4">
    <source>
        <dbReference type="Proteomes" id="UP000000542"/>
    </source>
</evidence>
<keyword evidence="2" id="KW-0472">Membrane</keyword>
<dbReference type="Proteomes" id="UP000000542">
    <property type="component" value="Chromosome 31"/>
</dbReference>
<keyword evidence="2" id="KW-0812">Transmembrane</keyword>
<feature type="region of interest" description="Disordered" evidence="1">
    <location>
        <begin position="426"/>
        <end position="461"/>
    </location>
</feature>
<dbReference type="PANTHER" id="PTHR12766">
    <property type="entry name" value="DEATH DOMAIN-ASSOCIATED PROTEIN 6 DAXX"/>
    <property type="match status" value="1"/>
</dbReference>
<evidence type="ECO:0000313" key="3">
    <source>
        <dbReference type="EMBL" id="CAJ08484.1"/>
    </source>
</evidence>
<feature type="compositionally biased region" description="Low complexity" evidence="1">
    <location>
        <begin position="447"/>
        <end position="459"/>
    </location>
</feature>
<evidence type="ECO:0000256" key="2">
    <source>
        <dbReference type="SAM" id="Phobius"/>
    </source>
</evidence>
<dbReference type="eggNOG" id="ENOG502RSJG">
    <property type="taxonomic scope" value="Eukaryota"/>
</dbReference>
<feature type="region of interest" description="Disordered" evidence="1">
    <location>
        <begin position="487"/>
        <end position="510"/>
    </location>
</feature>
<dbReference type="VEuPathDB" id="TriTrypDB:LmjF.31.2670"/>